<accession>A0ACB9ZKJ0</accession>
<comment type="caution">
    <text evidence="1">The sequence shown here is derived from an EMBL/GenBank/DDBJ whole genome shotgun (WGS) entry which is preliminary data.</text>
</comment>
<evidence type="ECO:0000313" key="2">
    <source>
        <dbReference type="Proteomes" id="UP001060085"/>
    </source>
</evidence>
<protein>
    <submittedName>
        <fullName evidence="1">Uncharacterized protein</fullName>
    </submittedName>
</protein>
<dbReference type="Proteomes" id="UP001060085">
    <property type="component" value="Linkage Group LG08"/>
</dbReference>
<gene>
    <name evidence="1" type="ORF">M9H77_33578</name>
</gene>
<organism evidence="1 2">
    <name type="scientific">Catharanthus roseus</name>
    <name type="common">Madagascar periwinkle</name>
    <name type="synonym">Vinca rosea</name>
    <dbReference type="NCBI Taxonomy" id="4058"/>
    <lineage>
        <taxon>Eukaryota</taxon>
        <taxon>Viridiplantae</taxon>
        <taxon>Streptophyta</taxon>
        <taxon>Embryophyta</taxon>
        <taxon>Tracheophyta</taxon>
        <taxon>Spermatophyta</taxon>
        <taxon>Magnoliopsida</taxon>
        <taxon>eudicotyledons</taxon>
        <taxon>Gunneridae</taxon>
        <taxon>Pentapetalae</taxon>
        <taxon>asterids</taxon>
        <taxon>lamiids</taxon>
        <taxon>Gentianales</taxon>
        <taxon>Apocynaceae</taxon>
        <taxon>Rauvolfioideae</taxon>
        <taxon>Vinceae</taxon>
        <taxon>Catharanthinae</taxon>
        <taxon>Catharanthus</taxon>
    </lineage>
</organism>
<reference evidence="2" key="1">
    <citation type="journal article" date="2023" name="Nat. Plants">
        <title>Single-cell RNA sequencing provides a high-resolution roadmap for understanding the multicellular compartmentation of specialized metabolism.</title>
        <authorList>
            <person name="Sun S."/>
            <person name="Shen X."/>
            <person name="Li Y."/>
            <person name="Li Y."/>
            <person name="Wang S."/>
            <person name="Li R."/>
            <person name="Zhang H."/>
            <person name="Shen G."/>
            <person name="Guo B."/>
            <person name="Wei J."/>
            <person name="Xu J."/>
            <person name="St-Pierre B."/>
            <person name="Chen S."/>
            <person name="Sun C."/>
        </authorList>
    </citation>
    <scope>NUCLEOTIDE SEQUENCE [LARGE SCALE GENOMIC DNA]</scope>
</reference>
<name>A0ACB9ZKJ0_CATRO</name>
<keyword evidence="2" id="KW-1185">Reference proteome</keyword>
<evidence type="ECO:0000313" key="1">
    <source>
        <dbReference type="EMBL" id="KAI5647573.1"/>
    </source>
</evidence>
<dbReference type="EMBL" id="CM044708">
    <property type="protein sequence ID" value="KAI5647573.1"/>
    <property type="molecule type" value="Genomic_DNA"/>
</dbReference>
<proteinExistence type="predicted"/>
<sequence length="170" mass="19833">MEYILYQLQSMAAEAAMAANTSNIYITTNILIILILILLFLCFLSMKKRIWLFRRESDHCLRVATGTETTAAMYCTVCLNEMNKGEKYRLLPNCHHCFHVDCIDVWFRSKSTCPLCRRNVSQLITSRQNQKRGFSFNFFSSSQDFFLRKICNPLNSELTLLMTENLQGMR</sequence>